<sequence>MKYKHSELLIAREELYRSKSGFEDKILAALQGTRELINTRSFRSATKDAINAELSNYNLPLLYSYHDLANGLYNEWDRLMLRFQELVDEHSPAAVIDTSEFSGLKRAVEQPTQEILNLIAHPDLTIAYSAIGGMVGISNPSTADIKSQKEEALQSLRTTESQMEAFNGELLGSGVTTTLSTIASGLSRSRKAVGMTDPYHNVAALAIFQDTKLRDQQIENSKALHEELIRYIRHYNPETAFDLSQMSGQELQTLGRTISLASHGNGGRKPKELIDFLKGHEVTFEKEITVFDDGQHYFKSKIQIKGHFKGETAITFTAKYKDGKLSQEGEYSFGGLSTDFLDENVNLKRKVAIKDYSVTSEFSLADKISSSYSKLAPNLSIGFGYKNRSVEVGTKSEDGYRVTYVKEHNQVKQDYATVKTTNEAGVRTVDHLTQTFNTTGEVVSGAFNWVVEHPKEVAMALGAVAAVAFTVAFAPEIIAFLAAVSSVKLLGGAVTSTLIGISIFNDKGE</sequence>
<proteinExistence type="predicted"/>
<evidence type="ECO:0008006" key="3">
    <source>
        <dbReference type="Google" id="ProtNLM"/>
    </source>
</evidence>
<dbReference type="Proteomes" id="UP000271520">
    <property type="component" value="Unassembled WGS sequence"/>
</dbReference>
<gene>
    <name evidence="1" type="ORF">D8788_05080</name>
</gene>
<accession>A0A428HAJ9</accession>
<reference evidence="1 2" key="1">
    <citation type="submission" date="2018-11" db="EMBL/GenBank/DDBJ databases">
        <title>Species Designations Belie Phenotypic and Genotypic Heterogeneity in Oral Streptococci.</title>
        <authorList>
            <person name="Velsko I."/>
        </authorList>
    </citation>
    <scope>NUCLEOTIDE SEQUENCE [LARGE SCALE GENOMIC DNA]</scope>
    <source>
        <strain evidence="1 2">BCC22</strain>
    </source>
</reference>
<evidence type="ECO:0000313" key="2">
    <source>
        <dbReference type="Proteomes" id="UP000271520"/>
    </source>
</evidence>
<dbReference type="AlphaFoldDB" id="A0A428HAJ9"/>
<comment type="caution">
    <text evidence="1">The sequence shown here is derived from an EMBL/GenBank/DDBJ whole genome shotgun (WGS) entry which is preliminary data.</text>
</comment>
<name>A0A428HAJ9_STRMT</name>
<dbReference type="EMBL" id="RJPW01000006">
    <property type="protein sequence ID" value="RSJ92925.1"/>
    <property type="molecule type" value="Genomic_DNA"/>
</dbReference>
<organism evidence="1 2">
    <name type="scientific">Streptococcus mitis</name>
    <dbReference type="NCBI Taxonomy" id="28037"/>
    <lineage>
        <taxon>Bacteria</taxon>
        <taxon>Bacillati</taxon>
        <taxon>Bacillota</taxon>
        <taxon>Bacilli</taxon>
        <taxon>Lactobacillales</taxon>
        <taxon>Streptococcaceae</taxon>
        <taxon>Streptococcus</taxon>
        <taxon>Streptococcus mitis group</taxon>
    </lineage>
</organism>
<dbReference type="RefSeq" id="WP_125409818.1">
    <property type="nucleotide sequence ID" value="NZ_RJPW01000006.1"/>
</dbReference>
<protein>
    <recommendedName>
        <fullName evidence="3">LXG domain-containing protein</fullName>
    </recommendedName>
</protein>
<evidence type="ECO:0000313" key="1">
    <source>
        <dbReference type="EMBL" id="RSJ92925.1"/>
    </source>
</evidence>